<keyword evidence="4" id="KW-1185">Reference proteome</keyword>
<sequence>MNPDTPTRLYGLDHLRTLAIVFVFIFHYSILSEGQPEWLFSIARFGWTGVDLFFVLSGFLISSQLFSQIKKENSIAFGAFFIKRFLRILPAYWFVIAIYFCFPIFHEKEALPPLWKFLTFTQNLNLDISKTGTFSHAWSLCVEEHFYLLLPVMLGLLLLLKKFRSSYWLLAALFIAGFFVRWYSYDILYAPNLKQDNHWMYWYKYIYYPTYNRLDGLLTGVFIAAVYKFRPHFWSSISKYGNAFILLSLVILTGAYFLCEDQQTFHASVFGFPLIAIGYGSMLTGAISPSFFLYKWQSKTTTWIATLSYALYLSHKGVVHITQQLLESYNLNANLIFITCTLACIAGAIMLNRLIERPFMKLRSKLIKTHE</sequence>
<accession>A0A5M6CBN3</accession>
<name>A0A5M6CBN3_9BACT</name>
<dbReference type="Proteomes" id="UP000323632">
    <property type="component" value="Unassembled WGS sequence"/>
</dbReference>
<dbReference type="AlphaFoldDB" id="A0A5M6CBN3"/>
<feature type="transmembrane region" description="Helical" evidence="1">
    <location>
        <begin position="85"/>
        <end position="105"/>
    </location>
</feature>
<dbReference type="PANTHER" id="PTHR23028">
    <property type="entry name" value="ACETYLTRANSFERASE"/>
    <property type="match status" value="1"/>
</dbReference>
<evidence type="ECO:0000313" key="4">
    <source>
        <dbReference type="Proteomes" id="UP000323632"/>
    </source>
</evidence>
<feature type="transmembrane region" description="Helical" evidence="1">
    <location>
        <begin position="239"/>
        <end position="258"/>
    </location>
</feature>
<feature type="transmembrane region" description="Helical" evidence="1">
    <location>
        <begin position="301"/>
        <end position="321"/>
    </location>
</feature>
<dbReference type="GO" id="GO:0009103">
    <property type="term" value="P:lipopolysaccharide biosynthetic process"/>
    <property type="evidence" value="ECO:0007669"/>
    <property type="project" value="TreeGrafter"/>
</dbReference>
<feature type="transmembrane region" description="Helical" evidence="1">
    <location>
        <begin position="167"/>
        <end position="185"/>
    </location>
</feature>
<feature type="transmembrane region" description="Helical" evidence="1">
    <location>
        <begin position="12"/>
        <end position="30"/>
    </location>
</feature>
<keyword evidence="1" id="KW-0812">Transmembrane</keyword>
<comment type="caution">
    <text evidence="3">The sequence shown here is derived from an EMBL/GenBank/DDBJ whole genome shotgun (WGS) entry which is preliminary data.</text>
</comment>
<feature type="domain" description="Acyltransferase 3" evidence="2">
    <location>
        <begin position="10"/>
        <end position="352"/>
    </location>
</feature>
<evidence type="ECO:0000259" key="2">
    <source>
        <dbReference type="Pfam" id="PF01757"/>
    </source>
</evidence>
<dbReference type="InterPro" id="IPR002656">
    <property type="entry name" value="Acyl_transf_3_dom"/>
</dbReference>
<dbReference type="Pfam" id="PF01757">
    <property type="entry name" value="Acyl_transf_3"/>
    <property type="match status" value="1"/>
</dbReference>
<feature type="transmembrane region" description="Helical" evidence="1">
    <location>
        <begin position="145"/>
        <end position="160"/>
    </location>
</feature>
<dbReference type="PANTHER" id="PTHR23028:SF53">
    <property type="entry name" value="ACYL_TRANSF_3 DOMAIN-CONTAINING PROTEIN"/>
    <property type="match status" value="1"/>
</dbReference>
<dbReference type="GO" id="GO:0016747">
    <property type="term" value="F:acyltransferase activity, transferring groups other than amino-acyl groups"/>
    <property type="evidence" value="ECO:0007669"/>
    <property type="project" value="InterPro"/>
</dbReference>
<keyword evidence="3" id="KW-0012">Acyltransferase</keyword>
<evidence type="ECO:0000256" key="1">
    <source>
        <dbReference type="SAM" id="Phobius"/>
    </source>
</evidence>
<organism evidence="3 4">
    <name type="scientific">Taibaiella lutea</name>
    <dbReference type="NCBI Taxonomy" id="2608001"/>
    <lineage>
        <taxon>Bacteria</taxon>
        <taxon>Pseudomonadati</taxon>
        <taxon>Bacteroidota</taxon>
        <taxon>Chitinophagia</taxon>
        <taxon>Chitinophagales</taxon>
        <taxon>Chitinophagaceae</taxon>
        <taxon>Taibaiella</taxon>
    </lineage>
</organism>
<dbReference type="GO" id="GO:0016020">
    <property type="term" value="C:membrane"/>
    <property type="evidence" value="ECO:0007669"/>
    <property type="project" value="TreeGrafter"/>
</dbReference>
<dbReference type="InterPro" id="IPR050879">
    <property type="entry name" value="Acyltransferase_3"/>
</dbReference>
<protein>
    <submittedName>
        <fullName evidence="3">Acyltransferase</fullName>
    </submittedName>
</protein>
<dbReference type="EMBL" id="VWSH01000004">
    <property type="protein sequence ID" value="KAA5532451.1"/>
    <property type="molecule type" value="Genomic_DNA"/>
</dbReference>
<keyword evidence="3" id="KW-0808">Transferase</keyword>
<feature type="transmembrane region" description="Helical" evidence="1">
    <location>
        <begin position="42"/>
        <end position="65"/>
    </location>
</feature>
<feature type="transmembrane region" description="Helical" evidence="1">
    <location>
        <begin position="205"/>
        <end position="227"/>
    </location>
</feature>
<proteinExistence type="predicted"/>
<keyword evidence="1" id="KW-1133">Transmembrane helix</keyword>
<dbReference type="RefSeq" id="WP_150033954.1">
    <property type="nucleotide sequence ID" value="NZ_VWSH01000004.1"/>
</dbReference>
<keyword evidence="1" id="KW-0472">Membrane</keyword>
<feature type="transmembrane region" description="Helical" evidence="1">
    <location>
        <begin position="333"/>
        <end position="355"/>
    </location>
</feature>
<feature type="transmembrane region" description="Helical" evidence="1">
    <location>
        <begin position="270"/>
        <end position="294"/>
    </location>
</feature>
<gene>
    <name evidence="3" type="ORF">F0919_16820</name>
</gene>
<reference evidence="3 4" key="1">
    <citation type="submission" date="2019-09" db="EMBL/GenBank/DDBJ databases">
        <title>Genome sequence and assembly of Taibaiella sp.</title>
        <authorList>
            <person name="Chhetri G."/>
        </authorList>
    </citation>
    <scope>NUCLEOTIDE SEQUENCE [LARGE SCALE GENOMIC DNA]</scope>
    <source>
        <strain evidence="3 4">KVB11</strain>
    </source>
</reference>
<evidence type="ECO:0000313" key="3">
    <source>
        <dbReference type="EMBL" id="KAA5532451.1"/>
    </source>
</evidence>